<evidence type="ECO:0000256" key="1">
    <source>
        <dbReference type="ARBA" id="ARBA00004651"/>
    </source>
</evidence>
<accession>A0A1C5JKJ2</accession>
<dbReference type="GO" id="GO:0022857">
    <property type="term" value="F:transmembrane transporter activity"/>
    <property type="evidence" value="ECO:0007669"/>
    <property type="project" value="InterPro"/>
</dbReference>
<dbReference type="STRING" id="47864.GA0070560_13814"/>
<evidence type="ECO:0000313" key="8">
    <source>
        <dbReference type="Proteomes" id="UP000199408"/>
    </source>
</evidence>
<keyword evidence="8" id="KW-1185">Reference proteome</keyword>
<feature type="transmembrane region" description="Helical" evidence="5">
    <location>
        <begin position="400"/>
        <end position="419"/>
    </location>
</feature>
<dbReference type="InterPro" id="IPR011701">
    <property type="entry name" value="MFS"/>
</dbReference>
<feature type="transmembrane region" description="Helical" evidence="5">
    <location>
        <begin position="98"/>
        <end position="118"/>
    </location>
</feature>
<feature type="transmembrane region" description="Helical" evidence="5">
    <location>
        <begin position="157"/>
        <end position="177"/>
    </location>
</feature>
<dbReference type="Proteomes" id="UP000199408">
    <property type="component" value="Unassembled WGS sequence"/>
</dbReference>
<protein>
    <submittedName>
        <fullName evidence="7">Na+/melibiose symporter</fullName>
    </submittedName>
</protein>
<feature type="transmembrane region" description="Helical" evidence="5">
    <location>
        <begin position="242"/>
        <end position="261"/>
    </location>
</feature>
<comment type="subcellular location">
    <subcellularLocation>
        <location evidence="1">Cell membrane</location>
        <topology evidence="1">Multi-pass membrane protein</topology>
    </subcellularLocation>
</comment>
<feature type="transmembrane region" description="Helical" evidence="5">
    <location>
        <begin position="65"/>
        <end position="86"/>
    </location>
</feature>
<keyword evidence="2 5" id="KW-0812">Transmembrane</keyword>
<name>A0A1C5JKJ2_9ACTN</name>
<evidence type="ECO:0000313" key="7">
    <source>
        <dbReference type="EMBL" id="SCG71077.1"/>
    </source>
</evidence>
<feature type="transmembrane region" description="Helical" evidence="5">
    <location>
        <begin position="26"/>
        <end position="53"/>
    </location>
</feature>
<keyword evidence="3 5" id="KW-1133">Transmembrane helix</keyword>
<evidence type="ECO:0000256" key="5">
    <source>
        <dbReference type="SAM" id="Phobius"/>
    </source>
</evidence>
<dbReference type="GO" id="GO:0005886">
    <property type="term" value="C:plasma membrane"/>
    <property type="evidence" value="ECO:0007669"/>
    <property type="project" value="UniProtKB-SubCell"/>
</dbReference>
<dbReference type="PANTHER" id="PTHR23528:SF1">
    <property type="entry name" value="MAJOR FACILITATOR SUPERFAMILY (MFS) PROFILE DOMAIN-CONTAINING PROTEIN"/>
    <property type="match status" value="1"/>
</dbReference>
<organism evidence="7 8">
    <name type="scientific">Micromonospora halophytica</name>
    <dbReference type="NCBI Taxonomy" id="47864"/>
    <lineage>
        <taxon>Bacteria</taxon>
        <taxon>Bacillati</taxon>
        <taxon>Actinomycetota</taxon>
        <taxon>Actinomycetes</taxon>
        <taxon>Micromonosporales</taxon>
        <taxon>Micromonosporaceae</taxon>
        <taxon>Micromonospora</taxon>
    </lineage>
</organism>
<feature type="transmembrane region" description="Helical" evidence="5">
    <location>
        <begin position="183"/>
        <end position="202"/>
    </location>
</feature>
<feature type="transmembrane region" description="Helical" evidence="5">
    <location>
        <begin position="311"/>
        <end position="330"/>
    </location>
</feature>
<feature type="transmembrane region" description="Helical" evidence="5">
    <location>
        <begin position="281"/>
        <end position="302"/>
    </location>
</feature>
<proteinExistence type="predicted"/>
<dbReference type="Pfam" id="PF07690">
    <property type="entry name" value="MFS_1"/>
    <property type="match status" value="2"/>
</dbReference>
<feature type="transmembrane region" description="Helical" evidence="5">
    <location>
        <begin position="124"/>
        <end position="145"/>
    </location>
</feature>
<dbReference type="SUPFAM" id="SSF103473">
    <property type="entry name" value="MFS general substrate transporter"/>
    <property type="match status" value="1"/>
</dbReference>
<dbReference type="EMBL" id="FMDN01000038">
    <property type="protein sequence ID" value="SCG71077.1"/>
    <property type="molecule type" value="Genomic_DNA"/>
</dbReference>
<feature type="transmembrane region" description="Helical" evidence="5">
    <location>
        <begin position="374"/>
        <end position="394"/>
    </location>
</feature>
<dbReference type="OrthoDB" id="7584869at2"/>
<dbReference type="PANTHER" id="PTHR23528">
    <property type="match status" value="1"/>
</dbReference>
<feature type="domain" description="Major facilitator superfamily (MFS) profile" evidence="6">
    <location>
        <begin position="27"/>
        <end position="425"/>
    </location>
</feature>
<evidence type="ECO:0000259" key="6">
    <source>
        <dbReference type="PROSITE" id="PS50850"/>
    </source>
</evidence>
<dbReference type="InterPro" id="IPR036259">
    <property type="entry name" value="MFS_trans_sf"/>
</dbReference>
<reference evidence="8" key="1">
    <citation type="submission" date="2016-06" db="EMBL/GenBank/DDBJ databases">
        <authorList>
            <person name="Varghese N."/>
        </authorList>
    </citation>
    <scope>NUCLEOTIDE SEQUENCE [LARGE SCALE GENOMIC DNA]</scope>
    <source>
        <strain evidence="8">DSM 43171</strain>
    </source>
</reference>
<dbReference type="InterPro" id="IPR020846">
    <property type="entry name" value="MFS_dom"/>
</dbReference>
<sequence length="425" mass="44103">MTDVHPPQQLVTIDGAPALRPRVGRLLVLLFPAVAAMYALFNGISAVILPAQVEAVDPTSKVGNLALLTTLAAVASMVAIPAGGAISDRTRSRYGRRTPWIAAAAAVSAVACILMGLAESLPGLIATTVVLWFAANFYSGAVTAILPDRVPPRRRGVASAVIGLGTPVGIVFGVQVASRVGHLTAYAVIGAVLLVTTALLLLGAREGSARGLPVAARNRSSPGQSLRSFFAAFATRDFRLAFFSRFMLFASYFVVSGYTFYTLQDYVGTGNVPDGDVATAVSTLLTLSVGVWVVVASLAGWIADRMDRRKLFVGASALGVAASMTIPLATPTWTGMLIYSACLGASIGTYFAIDLAVMSLVLPNADSEGRDLGILQVATGLPQLLAGAVASAVITWCGGYPALFVFGALSAVVSGLLMLRIRSIR</sequence>
<feature type="transmembrane region" description="Helical" evidence="5">
    <location>
        <begin position="336"/>
        <end position="362"/>
    </location>
</feature>
<keyword evidence="4 5" id="KW-0472">Membrane</keyword>
<gene>
    <name evidence="7" type="ORF">GA0070560_13814</name>
</gene>
<evidence type="ECO:0000256" key="3">
    <source>
        <dbReference type="ARBA" id="ARBA00022989"/>
    </source>
</evidence>
<evidence type="ECO:0000256" key="4">
    <source>
        <dbReference type="ARBA" id="ARBA00023136"/>
    </source>
</evidence>
<dbReference type="Gene3D" id="1.20.1250.20">
    <property type="entry name" value="MFS general substrate transporter like domains"/>
    <property type="match status" value="2"/>
</dbReference>
<evidence type="ECO:0000256" key="2">
    <source>
        <dbReference type="ARBA" id="ARBA00022692"/>
    </source>
</evidence>
<dbReference type="RefSeq" id="WP_091302906.1">
    <property type="nucleotide sequence ID" value="NZ_FMDN01000038.1"/>
</dbReference>
<dbReference type="PROSITE" id="PS50850">
    <property type="entry name" value="MFS"/>
    <property type="match status" value="1"/>
</dbReference>
<dbReference type="AlphaFoldDB" id="A0A1C5JKJ2"/>